<feature type="region of interest" description="Disordered" evidence="1">
    <location>
        <begin position="1"/>
        <end position="24"/>
    </location>
</feature>
<dbReference type="Proteomes" id="UP000241818">
    <property type="component" value="Unassembled WGS sequence"/>
</dbReference>
<dbReference type="RefSeq" id="XP_024722640.1">
    <property type="nucleotide sequence ID" value="XM_024869191.1"/>
</dbReference>
<accession>A0A2T3B6T9</accession>
<protein>
    <submittedName>
        <fullName evidence="2">Uncharacterized protein</fullName>
    </submittedName>
</protein>
<dbReference type="STRING" id="857342.A0A2T3B6T9"/>
<organism evidence="2 3">
    <name type="scientific">Amorphotheca resinae ATCC 22711</name>
    <dbReference type="NCBI Taxonomy" id="857342"/>
    <lineage>
        <taxon>Eukaryota</taxon>
        <taxon>Fungi</taxon>
        <taxon>Dikarya</taxon>
        <taxon>Ascomycota</taxon>
        <taxon>Pezizomycotina</taxon>
        <taxon>Leotiomycetes</taxon>
        <taxon>Helotiales</taxon>
        <taxon>Amorphothecaceae</taxon>
        <taxon>Amorphotheca</taxon>
    </lineage>
</organism>
<dbReference type="EMBL" id="KZ679009">
    <property type="protein sequence ID" value="PSS22485.1"/>
    <property type="molecule type" value="Genomic_DNA"/>
</dbReference>
<dbReference type="PANTHER" id="PTHR34213">
    <property type="entry name" value="NUCLEAR TRANSPORT FACTOR 2 (NTF2) FAMILY PROTEIN"/>
    <property type="match status" value="1"/>
</dbReference>
<proteinExistence type="predicted"/>
<name>A0A2T3B6T9_AMORE</name>
<dbReference type="AlphaFoldDB" id="A0A2T3B6T9"/>
<feature type="region of interest" description="Disordered" evidence="1">
    <location>
        <begin position="188"/>
        <end position="216"/>
    </location>
</feature>
<sequence length="222" mass="25953">MSSFPSPSHKKSSRIHNSDWHPEPTKSLPLNAARQALVNDILALYSCEPTVDRIKRYTPDCVYDDQFVFVNDRYRMAGQWFALPKLFRESRTVAYQVVRSDEEVIQVRNKQSWTFQNLPQKSATISSLITLSLDPETVSSDFIRVKHHKDQANEQDYSHHLLSFTFKKWQAGQVAKHIMESPEIETFREDKRGGSEQLGERKYGERRDEEEHEELGFIMEDC</sequence>
<dbReference type="GeneID" id="36577272"/>
<evidence type="ECO:0000313" key="2">
    <source>
        <dbReference type="EMBL" id="PSS22485.1"/>
    </source>
</evidence>
<dbReference type="PANTHER" id="PTHR34213:SF2">
    <property type="entry name" value="NUCLEAR TRANSPORT FACTOR 2 (NTF2) FAMILY PROTEIN"/>
    <property type="match status" value="1"/>
</dbReference>
<gene>
    <name evidence="2" type="ORF">M430DRAFT_65645</name>
</gene>
<reference evidence="2 3" key="1">
    <citation type="journal article" date="2018" name="New Phytol.">
        <title>Comparative genomics and transcriptomics depict ericoid mycorrhizal fungi as versatile saprotrophs and plant mutualists.</title>
        <authorList>
            <person name="Martino E."/>
            <person name="Morin E."/>
            <person name="Grelet G.A."/>
            <person name="Kuo A."/>
            <person name="Kohler A."/>
            <person name="Daghino S."/>
            <person name="Barry K.W."/>
            <person name="Cichocki N."/>
            <person name="Clum A."/>
            <person name="Dockter R.B."/>
            <person name="Hainaut M."/>
            <person name="Kuo R.C."/>
            <person name="LaButti K."/>
            <person name="Lindahl B.D."/>
            <person name="Lindquist E.A."/>
            <person name="Lipzen A."/>
            <person name="Khouja H.R."/>
            <person name="Magnuson J."/>
            <person name="Murat C."/>
            <person name="Ohm R.A."/>
            <person name="Singer S.W."/>
            <person name="Spatafora J.W."/>
            <person name="Wang M."/>
            <person name="Veneault-Fourrey C."/>
            <person name="Henrissat B."/>
            <person name="Grigoriev I.V."/>
            <person name="Martin F.M."/>
            <person name="Perotto S."/>
        </authorList>
    </citation>
    <scope>NUCLEOTIDE SEQUENCE [LARGE SCALE GENOMIC DNA]</scope>
    <source>
        <strain evidence="2 3">ATCC 22711</strain>
    </source>
</reference>
<dbReference type="InParanoid" id="A0A2T3B6T9"/>
<feature type="compositionally biased region" description="Basic and acidic residues" evidence="1">
    <location>
        <begin position="188"/>
        <end position="209"/>
    </location>
</feature>
<keyword evidence="3" id="KW-1185">Reference proteome</keyword>
<evidence type="ECO:0000313" key="3">
    <source>
        <dbReference type="Proteomes" id="UP000241818"/>
    </source>
</evidence>
<evidence type="ECO:0000256" key="1">
    <source>
        <dbReference type="SAM" id="MobiDB-lite"/>
    </source>
</evidence>
<dbReference type="OrthoDB" id="2400485at2759"/>